<dbReference type="Proteomes" id="UP000005240">
    <property type="component" value="Unassembled WGS sequence"/>
</dbReference>
<protein>
    <submittedName>
        <fullName evidence="6">CCHC-type domain-containing protein</fullName>
    </submittedName>
</protein>
<name>A0A180GVG5_PUCT1</name>
<dbReference type="InterPro" id="IPR001878">
    <property type="entry name" value="Znf_CCHC"/>
</dbReference>
<keyword evidence="2" id="KW-0479">Metal-binding</keyword>
<sequence length="356" mass="39413">MRTATNSEEENQSAIFELLQQSTEESQSSRISNPDAKAVETTEVPSPESLSGISDHLARTLSVFEDRLEELQALERRLKEMIPVPVLKSAIQTLLICYYCHREGHRFRRCPDLQRDKKGTLVEQKGSSFFLPSGSLIPFNPSRPIRSVVESFQASSPSHRPWYRSYKANGGSLKPWYPTVLSMSSQAPLFPRPRHYHPIRKPPNQSKFQLSVPTSSPRVVGSAKAVDSILKKIANLLVPGLSASKLATASPVDVEHRKKRPQRCSSKPSSCSFAGAHQDRVATSADPVFKVPSSLQSRLEAEILAVPSNLKNLRDEVKLCPSPSPIPTANLASSTQLRQAAEHLMPPPSLRDKVKL</sequence>
<dbReference type="SUPFAM" id="SSF57756">
    <property type="entry name" value="Retrovirus zinc finger-like domains"/>
    <property type="match status" value="1"/>
</dbReference>
<feature type="domain" description="CCHC-type" evidence="4">
    <location>
        <begin position="97"/>
        <end position="112"/>
    </location>
</feature>
<feature type="region of interest" description="Disordered" evidence="3">
    <location>
        <begin position="249"/>
        <end position="273"/>
    </location>
</feature>
<evidence type="ECO:0000256" key="1">
    <source>
        <dbReference type="ARBA" id="ARBA00022664"/>
    </source>
</evidence>
<feature type="region of interest" description="Disordered" evidence="3">
    <location>
        <begin position="323"/>
        <end position="356"/>
    </location>
</feature>
<dbReference type="VEuPathDB" id="FungiDB:PTTG_10276"/>
<keyword evidence="2" id="KW-0863">Zinc-finger</keyword>
<dbReference type="EnsemblFungi" id="PTTG_10276-t43_1">
    <property type="protein sequence ID" value="PTTG_10276-t43_1-p1"/>
    <property type="gene ID" value="PTTG_10276"/>
</dbReference>
<feature type="compositionally biased region" description="Polar residues" evidence="3">
    <location>
        <begin position="263"/>
        <end position="272"/>
    </location>
</feature>
<dbReference type="EMBL" id="ADAS02000019">
    <property type="protein sequence ID" value="OAV96494.1"/>
    <property type="molecule type" value="Genomic_DNA"/>
</dbReference>
<evidence type="ECO:0000313" key="7">
    <source>
        <dbReference type="Proteomes" id="UP000005240"/>
    </source>
</evidence>
<reference evidence="6 7" key="3">
    <citation type="journal article" date="2017" name="G3 (Bethesda)">
        <title>Comparative analysis highlights variable genome content of wheat rusts and divergence of the mating loci.</title>
        <authorList>
            <person name="Cuomo C.A."/>
            <person name="Bakkeren G."/>
            <person name="Khalil H.B."/>
            <person name="Panwar V."/>
            <person name="Joly D."/>
            <person name="Linning R."/>
            <person name="Sakthikumar S."/>
            <person name="Song X."/>
            <person name="Adiconis X."/>
            <person name="Fan L."/>
            <person name="Goldberg J.M."/>
            <person name="Levin J.Z."/>
            <person name="Young S."/>
            <person name="Zeng Q."/>
            <person name="Anikster Y."/>
            <person name="Bruce M."/>
            <person name="Wang M."/>
            <person name="Yin C."/>
            <person name="McCallum B."/>
            <person name="Szabo L.J."/>
            <person name="Hulbert S."/>
            <person name="Chen X."/>
            <person name="Fellers J.P."/>
        </authorList>
    </citation>
    <scope>NUCLEOTIDE SEQUENCE</scope>
    <source>
        <strain evidence="7">Isolate 1-1 / race 1 (BBBD)</strain>
        <strain evidence="6">isolate 1-1 / race 1 (BBBD)</strain>
    </source>
</reference>
<dbReference type="AlphaFoldDB" id="A0A180GVG5"/>
<organism evidence="5">
    <name type="scientific">Puccinia triticina (isolate 1-1 / race 1 (BBBD))</name>
    <name type="common">Brown leaf rust fungus</name>
    <dbReference type="NCBI Taxonomy" id="630390"/>
    <lineage>
        <taxon>Eukaryota</taxon>
        <taxon>Fungi</taxon>
        <taxon>Dikarya</taxon>
        <taxon>Basidiomycota</taxon>
        <taxon>Pucciniomycotina</taxon>
        <taxon>Pucciniomycetes</taxon>
        <taxon>Pucciniales</taxon>
        <taxon>Pucciniaceae</taxon>
        <taxon>Puccinia</taxon>
    </lineage>
</organism>
<accession>A0A180GVG5</accession>
<feature type="compositionally biased region" description="Low complexity" evidence="3">
    <location>
        <begin position="17"/>
        <end position="29"/>
    </location>
</feature>
<dbReference type="GO" id="GO:0003676">
    <property type="term" value="F:nucleic acid binding"/>
    <property type="evidence" value="ECO:0007669"/>
    <property type="project" value="InterPro"/>
</dbReference>
<dbReference type="GO" id="GO:0006397">
    <property type="term" value="P:mRNA processing"/>
    <property type="evidence" value="ECO:0007669"/>
    <property type="project" value="UniProtKB-KW"/>
</dbReference>
<reference evidence="6" key="4">
    <citation type="submission" date="2025-05" db="UniProtKB">
        <authorList>
            <consortium name="EnsemblFungi"/>
        </authorList>
    </citation>
    <scope>IDENTIFICATION</scope>
    <source>
        <strain evidence="6">isolate 1-1 / race 1 (BBBD)</strain>
    </source>
</reference>
<evidence type="ECO:0000313" key="6">
    <source>
        <dbReference type="EnsemblFungi" id="PTTG_10276-t43_1-p1"/>
    </source>
</evidence>
<gene>
    <name evidence="5" type="ORF">PTTG_10276</name>
</gene>
<keyword evidence="7" id="KW-1185">Reference proteome</keyword>
<evidence type="ECO:0000256" key="2">
    <source>
        <dbReference type="PROSITE-ProRule" id="PRU00047"/>
    </source>
</evidence>
<proteinExistence type="predicted"/>
<dbReference type="PROSITE" id="PS50158">
    <property type="entry name" value="ZF_CCHC"/>
    <property type="match status" value="1"/>
</dbReference>
<evidence type="ECO:0000259" key="4">
    <source>
        <dbReference type="PROSITE" id="PS50158"/>
    </source>
</evidence>
<feature type="region of interest" description="Disordered" evidence="3">
    <location>
        <begin position="1"/>
        <end position="52"/>
    </location>
</feature>
<keyword evidence="2" id="KW-0862">Zinc</keyword>
<dbReference type="GO" id="GO:0008270">
    <property type="term" value="F:zinc ion binding"/>
    <property type="evidence" value="ECO:0007669"/>
    <property type="project" value="UniProtKB-KW"/>
</dbReference>
<keyword evidence="1" id="KW-0507">mRNA processing</keyword>
<dbReference type="InterPro" id="IPR036875">
    <property type="entry name" value="Znf_CCHC_sf"/>
</dbReference>
<reference evidence="5" key="1">
    <citation type="submission" date="2009-11" db="EMBL/GenBank/DDBJ databases">
        <authorList>
            <consortium name="The Broad Institute Genome Sequencing Platform"/>
            <person name="Ward D."/>
            <person name="Feldgarden M."/>
            <person name="Earl A."/>
            <person name="Young S.K."/>
            <person name="Zeng Q."/>
            <person name="Koehrsen M."/>
            <person name="Alvarado L."/>
            <person name="Berlin A."/>
            <person name="Bochicchio J."/>
            <person name="Borenstein D."/>
            <person name="Chapman S.B."/>
            <person name="Chen Z."/>
            <person name="Engels R."/>
            <person name="Freedman E."/>
            <person name="Gellesch M."/>
            <person name="Goldberg J."/>
            <person name="Griggs A."/>
            <person name="Gujja S."/>
            <person name="Heilman E."/>
            <person name="Heiman D."/>
            <person name="Hepburn T."/>
            <person name="Howarth C."/>
            <person name="Jen D."/>
            <person name="Larson L."/>
            <person name="Lewis B."/>
            <person name="Mehta T."/>
            <person name="Park D."/>
            <person name="Pearson M."/>
            <person name="Roberts A."/>
            <person name="Saif S."/>
            <person name="Shea T."/>
            <person name="Shenoy N."/>
            <person name="Sisk P."/>
            <person name="Stolte C."/>
            <person name="Sykes S."/>
            <person name="Thomson T."/>
            <person name="Walk T."/>
            <person name="White J."/>
            <person name="Yandava C."/>
            <person name="Izard J."/>
            <person name="Baranova O.V."/>
            <person name="Blanton J.M."/>
            <person name="Tanner A.C."/>
            <person name="Dewhirst F.E."/>
            <person name="Haas B."/>
            <person name="Nusbaum C."/>
            <person name="Birren B."/>
        </authorList>
    </citation>
    <scope>NUCLEOTIDE SEQUENCE [LARGE SCALE GENOMIC DNA]</scope>
    <source>
        <strain evidence="5">1-1 BBBD Race 1</strain>
    </source>
</reference>
<evidence type="ECO:0000313" key="5">
    <source>
        <dbReference type="EMBL" id="OAV96494.1"/>
    </source>
</evidence>
<evidence type="ECO:0000256" key="3">
    <source>
        <dbReference type="SAM" id="MobiDB-lite"/>
    </source>
</evidence>
<reference evidence="5" key="2">
    <citation type="submission" date="2016-05" db="EMBL/GenBank/DDBJ databases">
        <title>Comparative analysis highlights variable genome content of wheat rusts and divergence of the mating loci.</title>
        <authorList>
            <person name="Cuomo C.A."/>
            <person name="Bakkeren G."/>
            <person name="Szabo L."/>
            <person name="Khalil H."/>
            <person name="Joly D."/>
            <person name="Goldberg J."/>
            <person name="Young S."/>
            <person name="Zeng Q."/>
            <person name="Fellers J."/>
        </authorList>
    </citation>
    <scope>NUCLEOTIDE SEQUENCE [LARGE SCALE GENOMIC DNA]</scope>
    <source>
        <strain evidence="5">1-1 BBBD Race 1</strain>
    </source>
</reference>